<proteinExistence type="predicted"/>
<feature type="region of interest" description="Disordered" evidence="2">
    <location>
        <begin position="161"/>
        <end position="203"/>
    </location>
</feature>
<name>A0AA36I0N8_9DINO</name>
<dbReference type="Proteomes" id="UP001178507">
    <property type="component" value="Unassembled WGS sequence"/>
</dbReference>
<keyword evidence="1" id="KW-0175">Coiled coil</keyword>
<evidence type="ECO:0000313" key="3">
    <source>
        <dbReference type="EMBL" id="CAJ1378882.1"/>
    </source>
</evidence>
<protein>
    <submittedName>
        <fullName evidence="3">Uncharacterized protein</fullName>
    </submittedName>
</protein>
<comment type="caution">
    <text evidence="3">The sequence shown here is derived from an EMBL/GenBank/DDBJ whole genome shotgun (WGS) entry which is preliminary data.</text>
</comment>
<dbReference type="EMBL" id="CAUJNA010000578">
    <property type="protein sequence ID" value="CAJ1378882.1"/>
    <property type="molecule type" value="Genomic_DNA"/>
</dbReference>
<organism evidence="3 4">
    <name type="scientific">Effrenium voratum</name>
    <dbReference type="NCBI Taxonomy" id="2562239"/>
    <lineage>
        <taxon>Eukaryota</taxon>
        <taxon>Sar</taxon>
        <taxon>Alveolata</taxon>
        <taxon>Dinophyceae</taxon>
        <taxon>Suessiales</taxon>
        <taxon>Symbiodiniaceae</taxon>
        <taxon>Effrenium</taxon>
    </lineage>
</organism>
<feature type="region of interest" description="Disordered" evidence="2">
    <location>
        <begin position="1"/>
        <end position="76"/>
    </location>
</feature>
<evidence type="ECO:0000256" key="2">
    <source>
        <dbReference type="SAM" id="MobiDB-lite"/>
    </source>
</evidence>
<keyword evidence="4" id="KW-1185">Reference proteome</keyword>
<accession>A0AA36I0N8</accession>
<sequence length="203" mass="22126">MGRDMDSGESYLLPASTLTPARPLRGALSRRLEGFRGTGTPPRLLKEASPDAGSTSGRASEATVVPLEPSFASDGETKVEWLRQELERCQAERTFAEESQRELEARVECQRQAFEAERQQMLRRMAHLESERRQVGQALELLARSLPPTSALQLAQLAGRLTGDPENCSPMSPSSQQSEASSVARILCDSDGSGHASRRSSAN</sequence>
<reference evidence="3" key="1">
    <citation type="submission" date="2023-08" db="EMBL/GenBank/DDBJ databases">
        <authorList>
            <person name="Chen Y."/>
            <person name="Shah S."/>
            <person name="Dougan E. K."/>
            <person name="Thang M."/>
            <person name="Chan C."/>
        </authorList>
    </citation>
    <scope>NUCLEOTIDE SEQUENCE</scope>
</reference>
<evidence type="ECO:0000256" key="1">
    <source>
        <dbReference type="SAM" id="Coils"/>
    </source>
</evidence>
<feature type="coiled-coil region" evidence="1">
    <location>
        <begin position="79"/>
        <end position="131"/>
    </location>
</feature>
<feature type="compositionally biased region" description="Low complexity" evidence="2">
    <location>
        <begin position="169"/>
        <end position="182"/>
    </location>
</feature>
<dbReference type="AlphaFoldDB" id="A0AA36I0N8"/>
<gene>
    <name evidence="3" type="ORF">EVOR1521_LOCUS7277</name>
</gene>
<evidence type="ECO:0000313" key="4">
    <source>
        <dbReference type="Proteomes" id="UP001178507"/>
    </source>
</evidence>